<dbReference type="PIRSF" id="PIRSF006698">
    <property type="entry name" value="Septin"/>
    <property type="match status" value="1"/>
</dbReference>
<dbReference type="AlphaFoldDB" id="A0A1B7TBB3"/>
<dbReference type="PANTHER" id="PTHR18884">
    <property type="entry name" value="SEPTIN"/>
    <property type="match status" value="1"/>
</dbReference>
<accession>A0A1B7TBB3</accession>
<evidence type="ECO:0000256" key="1">
    <source>
        <dbReference type="ARBA" id="ARBA00004266"/>
    </source>
</evidence>
<dbReference type="InterPro" id="IPR016491">
    <property type="entry name" value="Septin"/>
</dbReference>
<reference evidence="8" key="1">
    <citation type="journal article" date="2016" name="Proc. Natl. Acad. Sci. U.S.A.">
        <title>Comparative genomics of biotechnologically important yeasts.</title>
        <authorList>
            <person name="Riley R."/>
            <person name="Haridas S."/>
            <person name="Wolfe K.H."/>
            <person name="Lopes M.R."/>
            <person name="Hittinger C.T."/>
            <person name="Goeker M."/>
            <person name="Salamov A.A."/>
            <person name="Wisecaver J.H."/>
            <person name="Long T.M."/>
            <person name="Calvey C.H."/>
            <person name="Aerts A.L."/>
            <person name="Barry K.W."/>
            <person name="Choi C."/>
            <person name="Clum A."/>
            <person name="Coughlan A.Y."/>
            <person name="Deshpande S."/>
            <person name="Douglass A.P."/>
            <person name="Hanson S.J."/>
            <person name="Klenk H.-P."/>
            <person name="LaButti K.M."/>
            <person name="Lapidus A."/>
            <person name="Lindquist E.A."/>
            <person name="Lipzen A.M."/>
            <person name="Meier-Kolthoff J.P."/>
            <person name="Ohm R.A."/>
            <person name="Otillar R.P."/>
            <person name="Pangilinan J.L."/>
            <person name="Peng Y."/>
            <person name="Rokas A."/>
            <person name="Rosa C.A."/>
            <person name="Scheuner C."/>
            <person name="Sibirny A.A."/>
            <person name="Slot J.C."/>
            <person name="Stielow J.B."/>
            <person name="Sun H."/>
            <person name="Kurtzman C.P."/>
            <person name="Blackwell M."/>
            <person name="Grigoriev I.V."/>
            <person name="Jeffries T.W."/>
        </authorList>
    </citation>
    <scope>NUCLEOTIDE SEQUENCE [LARGE SCALE GENOMIC DNA]</scope>
    <source>
        <strain evidence="8">NRRL Y-1626</strain>
    </source>
</reference>
<dbReference type="GO" id="GO:0031105">
    <property type="term" value="C:septin complex"/>
    <property type="evidence" value="ECO:0007669"/>
    <property type="project" value="UniProtKB-ARBA"/>
</dbReference>
<keyword evidence="5" id="KW-0175">Coiled coil</keyword>
<dbReference type="EMBL" id="LXPE01000028">
    <property type="protein sequence ID" value="OBA26010.1"/>
    <property type="molecule type" value="Genomic_DNA"/>
</dbReference>
<dbReference type="GO" id="GO:0005525">
    <property type="term" value="F:GTP binding"/>
    <property type="evidence" value="ECO:0007669"/>
    <property type="project" value="UniProtKB-KW"/>
</dbReference>
<proteinExistence type="inferred from homology"/>
<dbReference type="Pfam" id="PF00735">
    <property type="entry name" value="Septin"/>
    <property type="match status" value="1"/>
</dbReference>
<dbReference type="InterPro" id="IPR030379">
    <property type="entry name" value="G_SEPTIN_dom"/>
</dbReference>
<keyword evidence="8" id="KW-1185">Reference proteome</keyword>
<evidence type="ECO:0000256" key="2">
    <source>
        <dbReference type="ARBA" id="ARBA00022741"/>
    </source>
</evidence>
<evidence type="ECO:0000259" key="6">
    <source>
        <dbReference type="PROSITE" id="PS51719"/>
    </source>
</evidence>
<feature type="coiled-coil region" evidence="5">
    <location>
        <begin position="376"/>
        <end position="428"/>
    </location>
</feature>
<name>A0A1B7TBB3_9ASCO</name>
<dbReference type="GO" id="GO:0005935">
    <property type="term" value="C:cellular bud neck"/>
    <property type="evidence" value="ECO:0007669"/>
    <property type="project" value="UniProtKB-SubCell"/>
</dbReference>
<comment type="similarity">
    <text evidence="4">Belongs to the TRAFAC class TrmE-Era-EngA-EngB-Septin-like GTPase superfamily. Septin GTPase family.</text>
</comment>
<evidence type="ECO:0000256" key="4">
    <source>
        <dbReference type="RuleBase" id="RU004560"/>
    </source>
</evidence>
<dbReference type="Proteomes" id="UP000092321">
    <property type="component" value="Unassembled WGS sequence"/>
</dbReference>
<comment type="subcellular location">
    <subcellularLocation>
        <location evidence="1">Bud neck</location>
    </subcellularLocation>
</comment>
<keyword evidence="3 4" id="KW-0342">GTP-binding</keyword>
<organism evidence="7 8">
    <name type="scientific">Hanseniaspora valbyensis NRRL Y-1626</name>
    <dbReference type="NCBI Taxonomy" id="766949"/>
    <lineage>
        <taxon>Eukaryota</taxon>
        <taxon>Fungi</taxon>
        <taxon>Dikarya</taxon>
        <taxon>Ascomycota</taxon>
        <taxon>Saccharomycotina</taxon>
        <taxon>Saccharomycetes</taxon>
        <taxon>Saccharomycodales</taxon>
        <taxon>Saccharomycodaceae</taxon>
        <taxon>Hanseniaspora</taxon>
    </lineage>
</organism>
<dbReference type="InterPro" id="IPR027417">
    <property type="entry name" value="P-loop_NTPase"/>
</dbReference>
<protein>
    <submittedName>
        <fullName evidence="7">Septin</fullName>
    </submittedName>
</protein>
<evidence type="ECO:0000256" key="3">
    <source>
        <dbReference type="ARBA" id="ARBA00023134"/>
    </source>
</evidence>
<evidence type="ECO:0000313" key="8">
    <source>
        <dbReference type="Proteomes" id="UP000092321"/>
    </source>
</evidence>
<dbReference type="PROSITE" id="PS51719">
    <property type="entry name" value="G_SEPTIN"/>
    <property type="match status" value="1"/>
</dbReference>
<evidence type="ECO:0000256" key="5">
    <source>
        <dbReference type="SAM" id="Coils"/>
    </source>
</evidence>
<dbReference type="OrthoDB" id="416553at2759"/>
<gene>
    <name evidence="7" type="ORF">HANVADRAFT_41188</name>
</gene>
<evidence type="ECO:0000313" key="7">
    <source>
        <dbReference type="EMBL" id="OBA26010.1"/>
    </source>
</evidence>
<comment type="caution">
    <text evidence="7">The sequence shown here is derived from an EMBL/GenBank/DDBJ whole genome shotgun (WGS) entry which is preliminary data.</text>
</comment>
<dbReference type="SUPFAM" id="SSF52540">
    <property type="entry name" value="P-loop containing nucleoside triphosphate hydrolases"/>
    <property type="match status" value="1"/>
</dbReference>
<keyword evidence="2 4" id="KW-0547">Nucleotide-binding</keyword>
<dbReference type="CDD" id="cd01850">
    <property type="entry name" value="CDC_Septin"/>
    <property type="match status" value="1"/>
</dbReference>
<dbReference type="Gene3D" id="3.40.50.300">
    <property type="entry name" value="P-loop containing nucleotide triphosphate hydrolases"/>
    <property type="match status" value="1"/>
</dbReference>
<feature type="domain" description="Septin-type G" evidence="6">
    <location>
        <begin position="19"/>
        <end position="308"/>
    </location>
</feature>
<sequence>MSSILASNSDFRKKKQLKRSIIFNVLIIGKPGSGRSTLINSLCGRNIVQSSSSLSKQPVYDDLEKDIPVSLRHELVELEDDNGVKIQLNVTDSLNLNNNINAQADIQLINNFITNQFDDVLLEENRLKRNPRFKDSRIHVCLYLLEPNGHGLKEFDIEFIKKIGERCNIVPVLSKADSMTIEELQLNKKLIRDDIKYYELPIFNFNDLANNNPDVVDDQEDEYNEYLNSILPFSVIGSSEVYNVDNEEIRGRKYDHFENGNVIIDIEDSTKSDFVTLRNVLFISHLNDFKEYTHEVLYERYRTETLSGNSNGTQDINTSSNKFERHVMPESQLANKQYGQESPRLNKDADASVNENIAASSSTVVQEDSNGTNNSYLAKEEQIRLEEEKLKQFEMRIQNELLLKRQELLKREEELREIEKRLELESQMK</sequence>